<reference evidence="2" key="1">
    <citation type="submission" date="2011-07" db="EMBL/GenBank/DDBJ databases">
        <authorList>
            <consortium name="Caenorhabditis brenneri Sequencing and Analysis Consortium"/>
            <person name="Wilson R.K."/>
        </authorList>
    </citation>
    <scope>NUCLEOTIDE SEQUENCE [LARGE SCALE GENOMIC DNA]</scope>
    <source>
        <strain evidence="2">PB2801</strain>
    </source>
</reference>
<dbReference type="InParanoid" id="G0NY86"/>
<gene>
    <name evidence="1" type="ORF">CAEBREN_03927</name>
</gene>
<name>G0NY86_CAEBE</name>
<sequence>MQRFVTAALSKGTLFINEMNQGRERKNRFFVLLWGHPQSSFSGFLAEKRRNFGGFRGVFPMVFVIFMIL</sequence>
<evidence type="ECO:0000313" key="1">
    <source>
        <dbReference type="EMBL" id="EGT39981.1"/>
    </source>
</evidence>
<organism evidence="2">
    <name type="scientific">Caenorhabditis brenneri</name>
    <name type="common">Nematode worm</name>
    <dbReference type="NCBI Taxonomy" id="135651"/>
    <lineage>
        <taxon>Eukaryota</taxon>
        <taxon>Metazoa</taxon>
        <taxon>Ecdysozoa</taxon>
        <taxon>Nematoda</taxon>
        <taxon>Chromadorea</taxon>
        <taxon>Rhabditida</taxon>
        <taxon>Rhabditina</taxon>
        <taxon>Rhabditomorpha</taxon>
        <taxon>Rhabditoidea</taxon>
        <taxon>Rhabditidae</taxon>
        <taxon>Peloderinae</taxon>
        <taxon>Caenorhabditis</taxon>
    </lineage>
</organism>
<keyword evidence="2" id="KW-1185">Reference proteome</keyword>
<proteinExistence type="predicted"/>
<protein>
    <submittedName>
        <fullName evidence="1">Uncharacterized protein</fullName>
    </submittedName>
</protein>
<dbReference type="HOGENOM" id="CLU_2778110_0_0_1"/>
<accession>G0NY86</accession>
<dbReference type="EMBL" id="GL379978">
    <property type="protein sequence ID" value="EGT39981.1"/>
    <property type="molecule type" value="Genomic_DNA"/>
</dbReference>
<evidence type="ECO:0000313" key="2">
    <source>
        <dbReference type="Proteomes" id="UP000008068"/>
    </source>
</evidence>
<dbReference type="Proteomes" id="UP000008068">
    <property type="component" value="Unassembled WGS sequence"/>
</dbReference>
<dbReference type="AlphaFoldDB" id="G0NY86"/>